<reference evidence="8 9" key="1">
    <citation type="submission" date="2016-10" db="EMBL/GenBank/DDBJ databases">
        <title>Genome sequence of the ascomycete fungus Penicillium subrubescens.</title>
        <authorList>
            <person name="De Vries R.P."/>
            <person name="Peng M."/>
            <person name="Dilokpimol A."/>
            <person name="Hilden K."/>
            <person name="Makela M.R."/>
            <person name="Grigoriev I."/>
            <person name="Riley R."/>
            <person name="Granchi Z."/>
        </authorList>
    </citation>
    <scope>NUCLEOTIDE SEQUENCE [LARGE SCALE GENOMIC DNA]</scope>
    <source>
        <strain evidence="8 9">CBS 132785</strain>
    </source>
</reference>
<evidence type="ECO:0000313" key="9">
    <source>
        <dbReference type="Proteomes" id="UP000186955"/>
    </source>
</evidence>
<feature type="transmembrane region" description="Helical" evidence="6">
    <location>
        <begin position="314"/>
        <end position="335"/>
    </location>
</feature>
<feature type="transmembrane region" description="Helical" evidence="6">
    <location>
        <begin position="184"/>
        <end position="203"/>
    </location>
</feature>
<dbReference type="InterPro" id="IPR005828">
    <property type="entry name" value="MFS_sugar_transport-like"/>
</dbReference>
<dbReference type="PROSITE" id="PS50850">
    <property type="entry name" value="MFS"/>
    <property type="match status" value="1"/>
</dbReference>
<dbReference type="PANTHER" id="PTHR48022:SF2">
    <property type="entry name" value="PLASTIDIC GLUCOSE TRANSPORTER 4"/>
    <property type="match status" value="1"/>
</dbReference>
<comment type="similarity">
    <text evidence="2">Belongs to the major facilitator superfamily. Sugar transporter (TC 2.A.1.1) family.</text>
</comment>
<evidence type="ECO:0000256" key="5">
    <source>
        <dbReference type="ARBA" id="ARBA00023136"/>
    </source>
</evidence>
<feature type="transmembrane region" description="Helical" evidence="6">
    <location>
        <begin position="126"/>
        <end position="145"/>
    </location>
</feature>
<dbReference type="Gene3D" id="1.20.1250.20">
    <property type="entry name" value="MFS general substrate transporter like domains"/>
    <property type="match status" value="1"/>
</dbReference>
<dbReference type="GO" id="GO:0005351">
    <property type="term" value="F:carbohydrate:proton symporter activity"/>
    <property type="evidence" value="ECO:0007669"/>
    <property type="project" value="TreeGrafter"/>
</dbReference>
<dbReference type="OrthoDB" id="2544694at2759"/>
<organism evidence="8 9">
    <name type="scientific">Penicillium subrubescens</name>
    <dbReference type="NCBI Taxonomy" id="1316194"/>
    <lineage>
        <taxon>Eukaryota</taxon>
        <taxon>Fungi</taxon>
        <taxon>Dikarya</taxon>
        <taxon>Ascomycota</taxon>
        <taxon>Pezizomycotina</taxon>
        <taxon>Eurotiomycetes</taxon>
        <taxon>Eurotiomycetidae</taxon>
        <taxon>Eurotiales</taxon>
        <taxon>Aspergillaceae</taxon>
        <taxon>Penicillium</taxon>
    </lineage>
</organism>
<evidence type="ECO:0000313" key="8">
    <source>
        <dbReference type="EMBL" id="OKO95711.1"/>
    </source>
</evidence>
<accession>A0A1Q5T664</accession>
<dbReference type="EMBL" id="MNBE01000702">
    <property type="protein sequence ID" value="OKO95711.1"/>
    <property type="molecule type" value="Genomic_DNA"/>
</dbReference>
<keyword evidence="5 6" id="KW-0472">Membrane</keyword>
<feature type="transmembrane region" description="Helical" evidence="6">
    <location>
        <begin position="372"/>
        <end position="394"/>
    </location>
</feature>
<dbReference type="InterPro" id="IPR036259">
    <property type="entry name" value="MFS_trans_sf"/>
</dbReference>
<keyword evidence="4 6" id="KW-1133">Transmembrane helix</keyword>
<feature type="transmembrane region" description="Helical" evidence="6">
    <location>
        <begin position="341"/>
        <end position="360"/>
    </location>
</feature>
<keyword evidence="9" id="KW-1185">Reference proteome</keyword>
<dbReference type="AlphaFoldDB" id="A0A1Q5T664"/>
<evidence type="ECO:0000259" key="7">
    <source>
        <dbReference type="PROSITE" id="PS50850"/>
    </source>
</evidence>
<evidence type="ECO:0000256" key="1">
    <source>
        <dbReference type="ARBA" id="ARBA00004141"/>
    </source>
</evidence>
<evidence type="ECO:0000256" key="3">
    <source>
        <dbReference type="ARBA" id="ARBA00022692"/>
    </source>
</evidence>
<evidence type="ECO:0000256" key="2">
    <source>
        <dbReference type="ARBA" id="ARBA00010992"/>
    </source>
</evidence>
<dbReference type="Pfam" id="PF00083">
    <property type="entry name" value="Sugar_tr"/>
    <property type="match status" value="1"/>
</dbReference>
<dbReference type="PANTHER" id="PTHR48022">
    <property type="entry name" value="PLASTIDIC GLUCOSE TRANSPORTER 4"/>
    <property type="match status" value="1"/>
</dbReference>
<keyword evidence="3 6" id="KW-0812">Transmembrane</keyword>
<evidence type="ECO:0000256" key="6">
    <source>
        <dbReference type="SAM" id="Phobius"/>
    </source>
</evidence>
<evidence type="ECO:0000256" key="4">
    <source>
        <dbReference type="ARBA" id="ARBA00022989"/>
    </source>
</evidence>
<proteinExistence type="inferred from homology"/>
<dbReference type="Proteomes" id="UP000186955">
    <property type="component" value="Unassembled WGS sequence"/>
</dbReference>
<protein>
    <submittedName>
        <fullName evidence="8">General alpha-glucoside permease</fullName>
    </submittedName>
</protein>
<dbReference type="InterPro" id="IPR005829">
    <property type="entry name" value="Sugar_transporter_CS"/>
</dbReference>
<feature type="domain" description="Major facilitator superfamily (MFS) profile" evidence="7">
    <location>
        <begin position="53"/>
        <end position="492"/>
    </location>
</feature>
<feature type="transmembrane region" description="Helical" evidence="6">
    <location>
        <begin position="400"/>
        <end position="424"/>
    </location>
</feature>
<comment type="caution">
    <text evidence="8">The sequence shown here is derived from an EMBL/GenBank/DDBJ whole genome shotgun (WGS) entry which is preliminary data.</text>
</comment>
<comment type="subcellular location">
    <subcellularLocation>
        <location evidence="1">Membrane</location>
        <topology evidence="1">Multi-pass membrane protein</topology>
    </subcellularLocation>
</comment>
<feature type="transmembrane region" description="Helical" evidence="6">
    <location>
        <begin position="223"/>
        <end position="244"/>
    </location>
</feature>
<feature type="transmembrane region" description="Helical" evidence="6">
    <location>
        <begin position="471"/>
        <end position="488"/>
    </location>
</feature>
<dbReference type="GO" id="GO:0016020">
    <property type="term" value="C:membrane"/>
    <property type="evidence" value="ECO:0007669"/>
    <property type="project" value="UniProtKB-SubCell"/>
</dbReference>
<feature type="transmembrane region" description="Helical" evidence="6">
    <location>
        <begin position="151"/>
        <end position="172"/>
    </location>
</feature>
<name>A0A1Q5T664_9EURO</name>
<gene>
    <name evidence="8" type="ORF">PENSUB_11223</name>
</gene>
<dbReference type="PROSITE" id="PS00217">
    <property type="entry name" value="SUGAR_TRANSPORT_2"/>
    <property type="match status" value="1"/>
</dbReference>
<feature type="transmembrane region" description="Helical" evidence="6">
    <location>
        <begin position="436"/>
        <end position="459"/>
    </location>
</feature>
<dbReference type="InterPro" id="IPR050360">
    <property type="entry name" value="MFS_Sugar_Transporters"/>
</dbReference>
<dbReference type="SUPFAM" id="SSF103473">
    <property type="entry name" value="MFS general substrate transporter"/>
    <property type="match status" value="1"/>
</dbReference>
<dbReference type="InterPro" id="IPR020846">
    <property type="entry name" value="MFS_dom"/>
</dbReference>
<sequence>MDTIKGNSEAIEDASAMKRPVTPVKGGDPVMRSREDDLSVWQCALRFKRVSLIAMVAAFSASLDGYQINLNGGIVSNKGFIRQMEPSGVKILDGKYVSAWGGIQSAGQFVGQVLLQYATERLGRKAALYIIWVDLVISIFIETFATNWQHWLVAKLFSGMGVGMLQCTLPLYLSELAPTQLRGFYINAYSFWFVVGQIFASVALKELSAVDPYEFRIPIYTQWAMIGAIALIFLALPESPWWLVSKGKIDKAAKVLTFCNGKVEGYDVQEQLEVMTTTVTQERILAEQNSNEGIWAVFKGRNLIRFIIASWPKIVQQFVGLSVFNTYATYFFQYAGNKDPFRVTVILSCVQLISVLLTATSTDQFGRRPLTVYPYAVTSVSVLCLGIIGCFNYTKPSTSSLLVFFACLATMSTTGASAIGYAYAAEVPQQRLRAKTAGWALAFSNLIAIMFSFCTPLMINGTAKWGVKTGFFFAGTGTVSTVIAWFILPELTRRTPAEIDEMFEEKVNLRKFKGYVTEVQVRANEQHQTEELHTA</sequence>